<accession>A0A2Z6LTA3</accession>
<gene>
    <name evidence="1" type="ORF">TSUD_12480</name>
</gene>
<dbReference type="AlphaFoldDB" id="A0A2Z6LTA3"/>
<evidence type="ECO:0000313" key="1">
    <source>
        <dbReference type="EMBL" id="GAU20429.1"/>
    </source>
</evidence>
<protein>
    <submittedName>
        <fullName evidence="1">Uncharacterized protein</fullName>
    </submittedName>
</protein>
<dbReference type="Proteomes" id="UP000242715">
    <property type="component" value="Unassembled WGS sequence"/>
</dbReference>
<sequence>MTERPTETENRKSNRPVKFTISASWFLNSSRNPKYSIKPVSAVPTASKKITNPINLCHGRSVALVEASAPGKK</sequence>
<organism evidence="1 2">
    <name type="scientific">Trifolium subterraneum</name>
    <name type="common">Subterranean clover</name>
    <dbReference type="NCBI Taxonomy" id="3900"/>
    <lineage>
        <taxon>Eukaryota</taxon>
        <taxon>Viridiplantae</taxon>
        <taxon>Streptophyta</taxon>
        <taxon>Embryophyta</taxon>
        <taxon>Tracheophyta</taxon>
        <taxon>Spermatophyta</taxon>
        <taxon>Magnoliopsida</taxon>
        <taxon>eudicotyledons</taxon>
        <taxon>Gunneridae</taxon>
        <taxon>Pentapetalae</taxon>
        <taxon>rosids</taxon>
        <taxon>fabids</taxon>
        <taxon>Fabales</taxon>
        <taxon>Fabaceae</taxon>
        <taxon>Papilionoideae</taxon>
        <taxon>50 kb inversion clade</taxon>
        <taxon>NPAAA clade</taxon>
        <taxon>Hologalegina</taxon>
        <taxon>IRL clade</taxon>
        <taxon>Trifolieae</taxon>
        <taxon>Trifolium</taxon>
    </lineage>
</organism>
<evidence type="ECO:0000313" key="2">
    <source>
        <dbReference type="Proteomes" id="UP000242715"/>
    </source>
</evidence>
<reference evidence="2" key="1">
    <citation type="journal article" date="2017" name="Front. Plant Sci.">
        <title>Climate Clever Clovers: New Paradigm to Reduce the Environmental Footprint of Ruminants by Breeding Low Methanogenic Forages Utilizing Haplotype Variation.</title>
        <authorList>
            <person name="Kaur P."/>
            <person name="Appels R."/>
            <person name="Bayer P.E."/>
            <person name="Keeble-Gagnere G."/>
            <person name="Wang J."/>
            <person name="Hirakawa H."/>
            <person name="Shirasawa K."/>
            <person name="Vercoe P."/>
            <person name="Stefanova K."/>
            <person name="Durmic Z."/>
            <person name="Nichols P."/>
            <person name="Revell C."/>
            <person name="Isobe S.N."/>
            <person name="Edwards D."/>
            <person name="Erskine W."/>
        </authorList>
    </citation>
    <scope>NUCLEOTIDE SEQUENCE [LARGE SCALE GENOMIC DNA]</scope>
    <source>
        <strain evidence="2">cv. Daliak</strain>
    </source>
</reference>
<proteinExistence type="predicted"/>
<keyword evidence="2" id="KW-1185">Reference proteome</keyword>
<dbReference type="EMBL" id="DF973212">
    <property type="protein sequence ID" value="GAU20429.1"/>
    <property type="molecule type" value="Genomic_DNA"/>
</dbReference>
<name>A0A2Z6LTA3_TRISU</name>